<dbReference type="PROSITE" id="PS50929">
    <property type="entry name" value="ABC_TM1F"/>
    <property type="match status" value="1"/>
</dbReference>
<keyword evidence="4" id="KW-0067">ATP-binding</keyword>
<feature type="compositionally biased region" description="Basic and acidic residues" evidence="7">
    <location>
        <begin position="318"/>
        <end position="336"/>
    </location>
</feature>
<evidence type="ECO:0000313" key="11">
    <source>
        <dbReference type="EMBL" id="MEX0431316.1"/>
    </source>
</evidence>
<dbReference type="EMBL" id="JBAKFF010000001">
    <property type="protein sequence ID" value="MEX0431316.1"/>
    <property type="molecule type" value="Genomic_DNA"/>
</dbReference>
<dbReference type="InterPro" id="IPR014223">
    <property type="entry name" value="ABC_CydC/D"/>
</dbReference>
<dbReference type="SUPFAM" id="SSF90123">
    <property type="entry name" value="ABC transporter transmembrane region"/>
    <property type="match status" value="1"/>
</dbReference>
<keyword evidence="2 8" id="KW-0812">Transmembrane</keyword>
<feature type="transmembrane region" description="Helical" evidence="8">
    <location>
        <begin position="167"/>
        <end position="186"/>
    </location>
</feature>
<evidence type="ECO:0000256" key="8">
    <source>
        <dbReference type="SAM" id="Phobius"/>
    </source>
</evidence>
<gene>
    <name evidence="11" type="primary">cydC</name>
    <name evidence="11" type="ORF">V6X30_07880</name>
</gene>
<accession>A0ABV3T7Z8</accession>
<dbReference type="NCBIfam" id="TIGR02868">
    <property type="entry name" value="CydC"/>
    <property type="match status" value="1"/>
</dbReference>
<feature type="transmembrane region" description="Helical" evidence="8">
    <location>
        <begin position="279"/>
        <end position="301"/>
    </location>
</feature>
<reference evidence="11 12" key="1">
    <citation type="submission" date="2024-02" db="EMBL/GenBank/DDBJ databases">
        <title>New especies of Spiribacter isolated from saline water.</title>
        <authorList>
            <person name="Leon M.J."/>
            <person name="De La Haba R."/>
            <person name="Sanchez-Porro C."/>
            <person name="Ventosa A."/>
        </authorList>
    </citation>
    <scope>NUCLEOTIDE SEQUENCE [LARGE SCALE GENOMIC DNA]</scope>
    <source>
        <strain evidence="12">ag22IC4-189</strain>
    </source>
</reference>
<organism evidence="11 12">
    <name type="scientific">Spiribacter insolitus</name>
    <dbReference type="NCBI Taxonomy" id="3122417"/>
    <lineage>
        <taxon>Bacteria</taxon>
        <taxon>Pseudomonadati</taxon>
        <taxon>Pseudomonadota</taxon>
        <taxon>Gammaproteobacteria</taxon>
        <taxon>Chromatiales</taxon>
        <taxon>Ectothiorhodospiraceae</taxon>
        <taxon>Spiribacter</taxon>
    </lineage>
</organism>
<dbReference type="Proteomes" id="UP001556637">
    <property type="component" value="Unassembled WGS sequence"/>
</dbReference>
<evidence type="ECO:0000313" key="12">
    <source>
        <dbReference type="Proteomes" id="UP001556637"/>
    </source>
</evidence>
<dbReference type="InterPro" id="IPR017871">
    <property type="entry name" value="ABC_transporter-like_CS"/>
</dbReference>
<dbReference type="InterPro" id="IPR039421">
    <property type="entry name" value="Type_1_exporter"/>
</dbReference>
<feature type="region of interest" description="Disordered" evidence="7">
    <location>
        <begin position="317"/>
        <end position="347"/>
    </location>
</feature>
<dbReference type="Gene3D" id="1.20.1560.10">
    <property type="entry name" value="ABC transporter type 1, transmembrane domain"/>
    <property type="match status" value="1"/>
</dbReference>
<feature type="transmembrane region" description="Helical" evidence="8">
    <location>
        <begin position="253"/>
        <end position="273"/>
    </location>
</feature>
<evidence type="ECO:0000256" key="6">
    <source>
        <dbReference type="ARBA" id="ARBA00023136"/>
    </source>
</evidence>
<feature type="transmembrane region" description="Helical" evidence="8">
    <location>
        <begin position="142"/>
        <end position="161"/>
    </location>
</feature>
<protein>
    <submittedName>
        <fullName evidence="11">Thiol reductant ABC exporter subunit CydC</fullName>
    </submittedName>
</protein>
<keyword evidence="5 8" id="KW-1133">Transmembrane helix</keyword>
<dbReference type="PANTHER" id="PTHR24221:SF654">
    <property type="entry name" value="ATP-BINDING CASSETTE SUB-FAMILY B MEMBER 6"/>
    <property type="match status" value="1"/>
</dbReference>
<dbReference type="SMART" id="SM00382">
    <property type="entry name" value="AAA"/>
    <property type="match status" value="1"/>
</dbReference>
<feature type="domain" description="ABC transporter" evidence="9">
    <location>
        <begin position="360"/>
        <end position="575"/>
    </location>
</feature>
<evidence type="ECO:0000256" key="1">
    <source>
        <dbReference type="ARBA" id="ARBA00004651"/>
    </source>
</evidence>
<keyword evidence="3" id="KW-0547">Nucleotide-binding</keyword>
<comment type="caution">
    <text evidence="11">The sequence shown here is derived from an EMBL/GenBank/DDBJ whole genome shotgun (WGS) entry which is preliminary data.</text>
</comment>
<evidence type="ECO:0000259" key="9">
    <source>
        <dbReference type="PROSITE" id="PS50893"/>
    </source>
</evidence>
<dbReference type="InterPro" id="IPR003439">
    <property type="entry name" value="ABC_transporter-like_ATP-bd"/>
</dbReference>
<name>A0ABV3T7Z8_9GAMM</name>
<dbReference type="PANTHER" id="PTHR24221">
    <property type="entry name" value="ATP-BINDING CASSETTE SUB-FAMILY B"/>
    <property type="match status" value="1"/>
</dbReference>
<dbReference type="Pfam" id="PF00005">
    <property type="entry name" value="ABC_tran"/>
    <property type="match status" value="1"/>
</dbReference>
<dbReference type="Gene3D" id="3.40.50.300">
    <property type="entry name" value="P-loop containing nucleotide triphosphate hydrolases"/>
    <property type="match status" value="1"/>
</dbReference>
<proteinExistence type="predicted"/>
<comment type="subcellular location">
    <subcellularLocation>
        <location evidence="1">Cell membrane</location>
        <topology evidence="1">Multi-pass membrane protein</topology>
    </subcellularLocation>
</comment>
<dbReference type="InterPro" id="IPR027417">
    <property type="entry name" value="P-loop_NTPase"/>
</dbReference>
<keyword evidence="12" id="KW-1185">Reference proteome</keyword>
<evidence type="ECO:0000256" key="7">
    <source>
        <dbReference type="SAM" id="MobiDB-lite"/>
    </source>
</evidence>
<feature type="domain" description="ABC transmembrane type-1" evidence="10">
    <location>
        <begin position="19"/>
        <end position="310"/>
    </location>
</feature>
<evidence type="ECO:0000256" key="2">
    <source>
        <dbReference type="ARBA" id="ARBA00022692"/>
    </source>
</evidence>
<dbReference type="RefSeq" id="WP_367984072.1">
    <property type="nucleotide sequence ID" value="NZ_JBAKFF010000001.1"/>
</dbReference>
<evidence type="ECO:0000256" key="4">
    <source>
        <dbReference type="ARBA" id="ARBA00022840"/>
    </source>
</evidence>
<dbReference type="PROSITE" id="PS00211">
    <property type="entry name" value="ABC_TRANSPORTER_1"/>
    <property type="match status" value="1"/>
</dbReference>
<dbReference type="SUPFAM" id="SSF52540">
    <property type="entry name" value="P-loop containing nucleoside triphosphate hydrolases"/>
    <property type="match status" value="1"/>
</dbReference>
<dbReference type="InterPro" id="IPR011527">
    <property type="entry name" value="ABC1_TM_dom"/>
</dbReference>
<dbReference type="Pfam" id="PF00664">
    <property type="entry name" value="ABC_membrane"/>
    <property type="match status" value="1"/>
</dbReference>
<evidence type="ECO:0000259" key="10">
    <source>
        <dbReference type="PROSITE" id="PS50929"/>
    </source>
</evidence>
<sequence>MNELRPYLSMLRPYRGRLLIGAALMLVTAASGIGLLALSGWFITATAVTGALLAAGIAARLDIYVPGGGIRTFAVTRTVARYFERVFNHDVVLRLLRDLRGQTFSRLANLSPSALGALRSGELLNRLTTDIDRLDGLYLRGLAPPLVAGLAILITGALLAIGSVTVALTAGLILATAGALIGLRAWSLGQALTRRLASANANLRAQLVDHLRGLTELKAFGSVGYHRKRVDRLDEEERAGENRLAAEIATGEAILHGTVQLVVVGVLLAALSLFTADRISGAVAVMMPLAVLALLEPLGVLPGSGLHLARARASAQRLDTRELDATPSRHETRAGDGHGGGDQSTKAVLGQARSGQAPDIRFESVTLRRGAGAKVLDELNLVVGEGEHVGVIGASGCGKSSLANLVAGWLVPDSGRVSAGGEPVEKLVPASHLARLGYLTQHTDLFSGTIAGNLRVACPDASDARLWSLLEALALDEFVAGCPNGIDTWIGESGLEVSGGQARRLALGRVMLREATIVVLDEPLSGLDEGTAAHVSLAIKRWLAGRTAIVLGHEPSAIPSVERVLQLRTGRLTPV</sequence>
<evidence type="ECO:0000256" key="3">
    <source>
        <dbReference type="ARBA" id="ARBA00022741"/>
    </source>
</evidence>
<dbReference type="InterPro" id="IPR036640">
    <property type="entry name" value="ABC1_TM_sf"/>
</dbReference>
<dbReference type="InterPro" id="IPR003593">
    <property type="entry name" value="AAA+_ATPase"/>
</dbReference>
<evidence type="ECO:0000256" key="5">
    <source>
        <dbReference type="ARBA" id="ARBA00022989"/>
    </source>
</evidence>
<keyword evidence="6 8" id="KW-0472">Membrane</keyword>
<dbReference type="PROSITE" id="PS50893">
    <property type="entry name" value="ABC_TRANSPORTER_2"/>
    <property type="match status" value="1"/>
</dbReference>